<feature type="compositionally biased region" description="Low complexity" evidence="1">
    <location>
        <begin position="473"/>
        <end position="499"/>
    </location>
</feature>
<feature type="domain" description="EDRF1 N-terminal" evidence="2">
    <location>
        <begin position="64"/>
        <end position="209"/>
    </location>
</feature>
<feature type="region of interest" description="Disordered" evidence="1">
    <location>
        <begin position="797"/>
        <end position="832"/>
    </location>
</feature>
<sequence>MGGTLLVDVGGPEDPENLPALAPQALFAQLLERDEDDNAEDASSFRLEPARFVPEAARPFRQLLDWQYHEMKLLVGTNLVTLPDGSGTRMHMLDLSRPMEICTCLDIYLDNVMANIPELALCMHAKGFLRGVTKMRTVDIPWMGTGDRSAQPIFSAADVDMTASALLRFLKSNCNREGGTYILHREAADEADDSQDDAKIRLYDVTALGMGSQRRWKWLLGMLCYRFAVRIAQHLKTPPNRSLDAKFVGTMMQRQRSLFQTAFDLLHQLRSEVQPHATGGAEAEPPPPDAAEAPLNRSSLAYPTITASICEEIANTYILAADGRFMGYQSNAGSDHKGGPREERKLQQKASSELPSPRPSPGGAGGAAGDARRNSVEHKAFPAAKDSEVKLDGDTALEDEEPAEEDAQSSGRKTRRRRKKKRKPSPETAAVDADRSQLRMAVAHLKQGVAILRPMLAKMRVGGTDAQRENLYGEAPSSESPSGASPSSPVSSFGTQTPTTSPPASPMQGDLRGTEHIPSDSRLSMSAVQGQHFELNSPEKGDGQEDGSAMQDAANAVSGQLQGIHHKLVTTCLRLFRQEMSRSAEDANPDRPNANGGCDGGGLQVASILSDAVARKSSGDGEDDTDKFAPSGPKDPSMPSLFEDLIATARDEGCGMKESREDINRLASVSTATAEMQLRTVVQSLAEVSELLYPQRGAPAPEPLSEGLPAATKDVEQASPPTTSPLSELAPKLRLARSLAALWTACGDTCRLTASSGGQSLASSLNLPRDVVKVLSMLADDIGQMAFAWADSIHSASDQVVPDDEEKEEDEDPGAHGRRNLSSEPYGAHAESAEGQLSQQLLRLLHVSYGLVGEFSARFQIETDGSLAHMLGLRDCPSTIELDKPVKRSEARLKDASIRHLLQMYPFLSNNESFLCLLTSWEESSKALVDALEGEPLLCAAKATVVALWQASGAKGTGDGERRAMYDLLDGEGDGTKIVHASVACAASICYEVAIYLCVACAGLSVLFEASSSDPADPLVALSVAAPRSDVRRSRRRVSYRALQRQAEYEAQAAMELGFGAGEVSKQTADSASLLLKRYGDACNHAGQLLSNLAKAGYLYGCKAFGGQPAEKAAGEPDGAPNEESTKVLELWMKAGRVSLFCMDVASQAEMFFLVAVQTFIYCGDRVNGALCLVNVSSVVKIGSFQIEVYMKYKEKAKLDTPEAALDAAGSKDQHALEKGLMHAIFQGQAAAELVKNDKMEREVLQVVHNEMALTWMALGTARRMDLYKDRFHSSSDGAVQASSSDGGEGKAAKATAGEATTERLESKDEEVQEIIARPHVTPEEEDHMASCFAEAAKLFAVIGDHWQIASVALQQGRLLRRIWNEGAHGDPTRMRLRLQTAISFLIVSIGGFDLYAVVRKDEPKPGAVAAPAAEAPKDGPDQSASSTRSSRRRKGQRAQSHDKAVSAKAEDAPVAPKKPVTLADILAPARDDYVPPVKQVRPLTASQLAMIVKVRCELADLIFSALAFVPNPNPRGSARADAEATGVDKRTIAVAQLSDEMNGPDLPGLLWPVVTLLGVPRAAPLLLTALEALFSGGFVFEATKPKPPYSEDARIPPATWLQLAKDTHKRVLRLLLALLTSLRLHQTAQASLARKSAEISEIKSLKGYGPMQIVQSTVAVKACKEMYKIMLGVSGSELGSGIENMGYALEQCEAIRSGAGWG</sequence>
<feature type="region of interest" description="Disordered" evidence="1">
    <location>
        <begin position="471"/>
        <end position="551"/>
    </location>
</feature>
<feature type="region of interest" description="Disordered" evidence="1">
    <location>
        <begin position="1408"/>
        <end position="1454"/>
    </location>
</feature>
<feature type="compositionally biased region" description="Basic and acidic residues" evidence="1">
    <location>
        <begin position="370"/>
        <end position="393"/>
    </location>
</feature>
<protein>
    <recommendedName>
        <fullName evidence="2">EDRF1 N-terminal domain-containing protein</fullName>
    </recommendedName>
</protein>
<dbReference type="EMBL" id="HBEA01014242">
    <property type="protein sequence ID" value="CAD8261390.1"/>
    <property type="molecule type" value="Transcribed_RNA"/>
</dbReference>
<feature type="compositionally biased region" description="Basic and acidic residues" evidence="1">
    <location>
        <begin position="1440"/>
        <end position="1452"/>
    </location>
</feature>
<feature type="compositionally biased region" description="Basic and acidic residues" evidence="1">
    <location>
        <begin position="334"/>
        <end position="346"/>
    </location>
</feature>
<feature type="region of interest" description="Disordered" evidence="1">
    <location>
        <begin position="1277"/>
        <end position="1311"/>
    </location>
</feature>
<evidence type="ECO:0000259" key="2">
    <source>
        <dbReference type="Pfam" id="PF23788"/>
    </source>
</evidence>
<feature type="compositionally biased region" description="Basic residues" evidence="1">
    <location>
        <begin position="412"/>
        <end position="423"/>
    </location>
</feature>
<name>A0A7R9YDJ3_9STRA</name>
<gene>
    <name evidence="3" type="ORF">PPYR1160_LOCUS10892</name>
</gene>
<dbReference type="Pfam" id="PF23788">
    <property type="entry name" value="EDRF1_N"/>
    <property type="match status" value="1"/>
</dbReference>
<accession>A0A7R9YDJ3</accession>
<evidence type="ECO:0000256" key="1">
    <source>
        <dbReference type="SAM" id="MobiDB-lite"/>
    </source>
</evidence>
<reference evidence="3" key="1">
    <citation type="submission" date="2021-01" db="EMBL/GenBank/DDBJ databases">
        <authorList>
            <person name="Corre E."/>
            <person name="Pelletier E."/>
            <person name="Niang G."/>
            <person name="Scheremetjew M."/>
            <person name="Finn R."/>
            <person name="Kale V."/>
            <person name="Holt S."/>
            <person name="Cochrane G."/>
            <person name="Meng A."/>
            <person name="Brown T."/>
            <person name="Cohen L."/>
        </authorList>
    </citation>
    <scope>NUCLEOTIDE SEQUENCE</scope>
    <source>
        <strain evidence="3">CCMP2078</strain>
    </source>
</reference>
<feature type="compositionally biased region" description="Low complexity" evidence="1">
    <location>
        <begin position="1277"/>
        <end position="1286"/>
    </location>
</feature>
<feature type="compositionally biased region" description="Acidic residues" evidence="1">
    <location>
        <begin position="395"/>
        <end position="407"/>
    </location>
</feature>
<feature type="compositionally biased region" description="Acidic residues" evidence="1">
    <location>
        <begin position="801"/>
        <end position="812"/>
    </location>
</feature>
<dbReference type="InterPro" id="IPR056582">
    <property type="entry name" value="EDRF1_N"/>
</dbReference>
<feature type="region of interest" description="Disordered" evidence="1">
    <location>
        <begin position="583"/>
        <end position="602"/>
    </location>
</feature>
<evidence type="ECO:0000313" key="3">
    <source>
        <dbReference type="EMBL" id="CAD8261390.1"/>
    </source>
</evidence>
<feature type="region of interest" description="Disordered" evidence="1">
    <location>
        <begin position="330"/>
        <end position="435"/>
    </location>
</feature>
<dbReference type="PANTHER" id="PTHR15000:SF1">
    <property type="entry name" value="ERYTHROID DIFFERENTIATION-RELATED FACTOR 1"/>
    <property type="match status" value="1"/>
</dbReference>
<feature type="region of interest" description="Disordered" evidence="1">
    <location>
        <begin position="613"/>
        <end position="639"/>
    </location>
</feature>
<organism evidence="3">
    <name type="scientific">Pinguiococcus pyrenoidosus</name>
    <dbReference type="NCBI Taxonomy" id="172671"/>
    <lineage>
        <taxon>Eukaryota</taxon>
        <taxon>Sar</taxon>
        <taxon>Stramenopiles</taxon>
        <taxon>Ochrophyta</taxon>
        <taxon>Pinguiophyceae</taxon>
        <taxon>Pinguiochrysidales</taxon>
        <taxon>Pinguiochrysidaceae</taxon>
        <taxon>Pinguiococcus</taxon>
    </lineage>
</organism>
<dbReference type="PANTHER" id="PTHR15000">
    <property type="entry name" value="ERYTHROID DIFFERENTIATION-RELATED FACTOR 1"/>
    <property type="match status" value="1"/>
</dbReference>
<dbReference type="GO" id="GO:0045893">
    <property type="term" value="P:positive regulation of DNA-templated transcription"/>
    <property type="evidence" value="ECO:0007669"/>
    <property type="project" value="TreeGrafter"/>
</dbReference>
<proteinExistence type="predicted"/>